<reference evidence="3 4" key="1">
    <citation type="submission" date="2017-10" db="EMBL/GenBank/DDBJ databases">
        <authorList>
            <person name="Regsiter A."/>
            <person name="William W."/>
        </authorList>
    </citation>
    <scope>NUCLEOTIDE SEQUENCE [LARGE SCALE GENOMIC DNA]</scope>
    <source>
        <strain evidence="1 4">CFBP6984</strain>
        <strain evidence="2 3">CFBP7430</strain>
    </source>
</reference>
<evidence type="ECO:0000313" key="1">
    <source>
        <dbReference type="EMBL" id="SON79485.1"/>
    </source>
</evidence>
<evidence type="ECO:0000313" key="2">
    <source>
        <dbReference type="EMBL" id="SON86520.1"/>
    </source>
</evidence>
<dbReference type="EMBL" id="OCYT01000086">
    <property type="protein sequence ID" value="SON79485.1"/>
    <property type="molecule type" value="Genomic_DNA"/>
</dbReference>
<evidence type="ECO:0008006" key="5">
    <source>
        <dbReference type="Google" id="ProtNLM"/>
    </source>
</evidence>
<dbReference type="Pfam" id="PF11101">
    <property type="entry name" value="DUF2884"/>
    <property type="match status" value="1"/>
</dbReference>
<evidence type="ECO:0000313" key="4">
    <source>
        <dbReference type="Proteomes" id="UP000234181"/>
    </source>
</evidence>
<dbReference type="Proteomes" id="UP000234166">
    <property type="component" value="Unassembled WGS sequence"/>
</dbReference>
<evidence type="ECO:0000313" key="3">
    <source>
        <dbReference type="Proteomes" id="UP000234166"/>
    </source>
</evidence>
<sequence>MSPAARECRQTNDDFFQDVGELLMKVLVSAVVMSVLLVGCGKSEPTVNVSGQANGAGVTFIGKSLTLKRDGLPAATISVDGALSIDGKPVDLNQAQRQAMRSYYAQVQGVAKKGIDIGTQGAAFGAHAAGEAIKGVLSGNSDQIGDRIEAEADTFKNKALQICDQLATLRTAQDAAAHLVPAFAPYSTLTQHDIDDCRT</sequence>
<protein>
    <recommendedName>
        <fullName evidence="5">Secreted protein</fullName>
    </recommendedName>
</protein>
<dbReference type="AlphaFoldDB" id="A0AB38DY67"/>
<dbReference type="InterPro" id="IPR021307">
    <property type="entry name" value="DUF2884"/>
</dbReference>
<dbReference type="EMBL" id="OCYS01000079">
    <property type="protein sequence ID" value="SON86520.1"/>
    <property type="molecule type" value="Genomic_DNA"/>
</dbReference>
<dbReference type="Proteomes" id="UP000234181">
    <property type="component" value="Unassembled WGS sequence"/>
</dbReference>
<comment type="caution">
    <text evidence="2">The sequence shown here is derived from an EMBL/GenBank/DDBJ whole genome shotgun (WGS) entry which is preliminary data.</text>
</comment>
<gene>
    <name evidence="1" type="ORF">XAP6984_310135</name>
    <name evidence="2" type="ORF">XAP7430_260133</name>
</gene>
<organism evidence="2 3">
    <name type="scientific">Xanthomonas campestris pv. phaseoli</name>
    <dbReference type="NCBI Taxonomy" id="317013"/>
    <lineage>
        <taxon>Bacteria</taxon>
        <taxon>Pseudomonadati</taxon>
        <taxon>Pseudomonadota</taxon>
        <taxon>Gammaproteobacteria</taxon>
        <taxon>Lysobacterales</taxon>
        <taxon>Lysobacteraceae</taxon>
        <taxon>Xanthomonas</taxon>
    </lineage>
</organism>
<name>A0AB38DY67_XANCH</name>
<keyword evidence="4" id="KW-1185">Reference proteome</keyword>
<accession>A0AB38DY67</accession>
<proteinExistence type="predicted"/>